<protein>
    <submittedName>
        <fullName evidence="1">1781_t:CDS:1</fullName>
    </submittedName>
</protein>
<sequence length="109" mass="12147">MDESSFENEKATLEFGKYLEPKIEFIDAVKDALNSKDVKKFKIILEEFGQFISTEVILGGKAFIKGLNISKELFKLSSIEVSANLSTGPAVAKTSNLRMEFLITHNSKV</sequence>
<dbReference type="OrthoDB" id="2424574at2759"/>
<reference evidence="1" key="1">
    <citation type="submission" date="2022-08" db="EMBL/GenBank/DDBJ databases">
        <authorList>
            <person name="Kallberg Y."/>
            <person name="Tangrot J."/>
            <person name="Rosling A."/>
        </authorList>
    </citation>
    <scope>NUCLEOTIDE SEQUENCE</scope>
    <source>
        <strain evidence="1">Wild A</strain>
    </source>
</reference>
<keyword evidence="2" id="KW-1185">Reference proteome</keyword>
<dbReference type="Proteomes" id="UP001153678">
    <property type="component" value="Unassembled WGS sequence"/>
</dbReference>
<dbReference type="EMBL" id="CAMKVN010000295">
    <property type="protein sequence ID" value="CAI2166328.1"/>
    <property type="molecule type" value="Genomic_DNA"/>
</dbReference>
<accession>A0A9W4SGK9</accession>
<name>A0A9W4SGK9_9GLOM</name>
<evidence type="ECO:0000313" key="2">
    <source>
        <dbReference type="Proteomes" id="UP001153678"/>
    </source>
</evidence>
<evidence type="ECO:0000313" key="1">
    <source>
        <dbReference type="EMBL" id="CAI2166328.1"/>
    </source>
</evidence>
<dbReference type="AlphaFoldDB" id="A0A9W4SGK9"/>
<organism evidence="1 2">
    <name type="scientific">Funneliformis geosporum</name>
    <dbReference type="NCBI Taxonomy" id="1117311"/>
    <lineage>
        <taxon>Eukaryota</taxon>
        <taxon>Fungi</taxon>
        <taxon>Fungi incertae sedis</taxon>
        <taxon>Mucoromycota</taxon>
        <taxon>Glomeromycotina</taxon>
        <taxon>Glomeromycetes</taxon>
        <taxon>Glomerales</taxon>
        <taxon>Glomeraceae</taxon>
        <taxon>Funneliformis</taxon>
    </lineage>
</organism>
<comment type="caution">
    <text evidence="1">The sequence shown here is derived from an EMBL/GenBank/DDBJ whole genome shotgun (WGS) entry which is preliminary data.</text>
</comment>
<gene>
    <name evidence="1" type="ORF">FWILDA_LOCUS2518</name>
</gene>
<proteinExistence type="predicted"/>